<dbReference type="EMBL" id="VHLH01000018">
    <property type="protein sequence ID" value="TPW27911.1"/>
    <property type="molecule type" value="Genomic_DNA"/>
</dbReference>
<evidence type="ECO:0000256" key="1">
    <source>
        <dbReference type="ARBA" id="ARBA00023002"/>
    </source>
</evidence>
<dbReference type="Proteomes" id="UP000320314">
    <property type="component" value="Unassembled WGS sequence"/>
</dbReference>
<sequence length="427" mass="45884">MTYQSPIAPGVSLYEDGLERPRYPALDGSCTADVAIVGGGFAGLQSACRLAENGVDVVLIEQARLGDGASGRNGGQMGTGQRSWPEDHAEKLGHAAAKALFDIAESGKRHLHDFAERHGIDIEYRPGQLSVVHKRRYLAAYRRHADRVAERYDYPHLRFMDAEETAERLGSRAYLGGVRDTGTGHINPLKLVVGTAIAASAAGARLHEDTRATDIARADGRVRITTPTGTITADRVLIAGNGYVGRLESQTAAHVMPIRSFIAATEPLGPQTDVLPGGEAVDDSRFVVRYFRKNAEGRLLFGGRETYSRDNPRDIAAPMRQQIARLYPQLSDVAVTHAWGGTVGITVPRDPFVREVMPGATAVGGFSGHGVVLANYTGKLYADAVLGDDSAFAQLAAMPVSAFPGGRSLRTPLLFAALTWFALRDRV</sequence>
<dbReference type="Gene3D" id="3.50.50.60">
    <property type="entry name" value="FAD/NAD(P)-binding domain"/>
    <property type="match status" value="1"/>
</dbReference>
<dbReference type="SUPFAM" id="SSF51905">
    <property type="entry name" value="FAD/NAD(P)-binding domain"/>
    <property type="match status" value="1"/>
</dbReference>
<gene>
    <name evidence="3" type="ORF">FJU11_10220</name>
</gene>
<organism evidence="3 4">
    <name type="scientific">Pararhizobium mangrovi</name>
    <dbReference type="NCBI Taxonomy" id="2590452"/>
    <lineage>
        <taxon>Bacteria</taxon>
        <taxon>Pseudomonadati</taxon>
        <taxon>Pseudomonadota</taxon>
        <taxon>Alphaproteobacteria</taxon>
        <taxon>Hyphomicrobiales</taxon>
        <taxon>Rhizobiaceae</taxon>
        <taxon>Rhizobium/Agrobacterium group</taxon>
        <taxon>Pararhizobium</taxon>
    </lineage>
</organism>
<dbReference type="PANTHER" id="PTHR13847:SF281">
    <property type="entry name" value="FAD DEPENDENT OXIDOREDUCTASE DOMAIN-CONTAINING PROTEIN"/>
    <property type="match status" value="1"/>
</dbReference>
<keyword evidence="1" id="KW-0560">Oxidoreductase</keyword>
<comment type="caution">
    <text evidence="3">The sequence shown here is derived from an EMBL/GenBank/DDBJ whole genome shotgun (WGS) entry which is preliminary data.</text>
</comment>
<evidence type="ECO:0000313" key="4">
    <source>
        <dbReference type="Proteomes" id="UP000320314"/>
    </source>
</evidence>
<keyword evidence="4" id="KW-1185">Reference proteome</keyword>
<feature type="domain" description="FAD dependent oxidoreductase" evidence="2">
    <location>
        <begin position="33"/>
        <end position="383"/>
    </location>
</feature>
<evidence type="ECO:0000259" key="2">
    <source>
        <dbReference type="Pfam" id="PF01266"/>
    </source>
</evidence>
<dbReference type="PANTHER" id="PTHR13847">
    <property type="entry name" value="SARCOSINE DEHYDROGENASE-RELATED"/>
    <property type="match status" value="1"/>
</dbReference>
<dbReference type="Gene3D" id="3.30.9.10">
    <property type="entry name" value="D-Amino Acid Oxidase, subunit A, domain 2"/>
    <property type="match status" value="1"/>
</dbReference>
<dbReference type="Pfam" id="PF01266">
    <property type="entry name" value="DAO"/>
    <property type="match status" value="1"/>
</dbReference>
<name>A0A506U3P4_9HYPH</name>
<dbReference type="InterPro" id="IPR006076">
    <property type="entry name" value="FAD-dep_OxRdtase"/>
</dbReference>
<dbReference type="GO" id="GO:0005737">
    <property type="term" value="C:cytoplasm"/>
    <property type="evidence" value="ECO:0007669"/>
    <property type="project" value="TreeGrafter"/>
</dbReference>
<dbReference type="AlphaFoldDB" id="A0A506U3P4"/>
<accession>A0A506U3P4</accession>
<reference evidence="3 4" key="1">
    <citation type="submission" date="2019-06" db="EMBL/GenBank/DDBJ databases">
        <authorList>
            <person name="Li M."/>
        </authorList>
    </citation>
    <scope>NUCLEOTIDE SEQUENCE [LARGE SCALE GENOMIC DNA]</scope>
    <source>
        <strain evidence="3 4">BGMRC6574</strain>
    </source>
</reference>
<dbReference type="InterPro" id="IPR036188">
    <property type="entry name" value="FAD/NAD-bd_sf"/>
</dbReference>
<proteinExistence type="predicted"/>
<evidence type="ECO:0000313" key="3">
    <source>
        <dbReference type="EMBL" id="TPW27911.1"/>
    </source>
</evidence>
<dbReference type="OrthoDB" id="9806601at2"/>
<protein>
    <submittedName>
        <fullName evidence="3">FAD-binding oxidoreductase</fullName>
    </submittedName>
</protein>
<dbReference type="GO" id="GO:0016491">
    <property type="term" value="F:oxidoreductase activity"/>
    <property type="evidence" value="ECO:0007669"/>
    <property type="project" value="UniProtKB-KW"/>
</dbReference>
<dbReference type="RefSeq" id="WP_141166957.1">
    <property type="nucleotide sequence ID" value="NZ_VHLH01000018.1"/>
</dbReference>